<dbReference type="Proteomes" id="UP000215377">
    <property type="component" value="Unassembled WGS sequence"/>
</dbReference>
<dbReference type="RefSeq" id="WP_088648959.1">
    <property type="nucleotide sequence ID" value="NZ_AQQR01000002.1"/>
</dbReference>
<keyword evidence="6 10" id="KW-0479">Metal-binding</keyword>
<evidence type="ECO:0000256" key="2">
    <source>
        <dbReference type="ARBA" id="ARBA00006100"/>
    </source>
</evidence>
<dbReference type="SMART" id="SM00729">
    <property type="entry name" value="Elp3"/>
    <property type="match status" value="1"/>
</dbReference>
<protein>
    <recommendedName>
        <fullName evidence="3 10">Heme chaperone HemW</fullName>
    </recommendedName>
</protein>
<comment type="function">
    <text evidence="10">Probably acts as a heme chaperone, transferring heme to an unknown acceptor. Binds one molecule of heme per monomer, possibly covalently. Binds 1 [4Fe-4S] cluster. The cluster is coordinated with 3 cysteines and an exchangeable S-adenosyl-L-methionine.</text>
</comment>
<keyword evidence="8 10" id="KW-0411">Iron-sulfur</keyword>
<dbReference type="PANTHER" id="PTHR13932">
    <property type="entry name" value="COPROPORPHYRINIGEN III OXIDASE"/>
    <property type="match status" value="1"/>
</dbReference>
<comment type="similarity">
    <text evidence="2">Belongs to the anaerobic coproporphyrinogen-III oxidase family. HemW subfamily.</text>
</comment>
<dbReference type="InterPro" id="IPR058240">
    <property type="entry name" value="rSAM_sf"/>
</dbReference>
<dbReference type="EMBL" id="AQQR01000002">
    <property type="protein sequence ID" value="OWU75782.1"/>
    <property type="molecule type" value="Genomic_DNA"/>
</dbReference>
<keyword evidence="13" id="KW-1185">Reference proteome</keyword>
<comment type="subcellular location">
    <subcellularLocation>
        <location evidence="10">Cytoplasm</location>
    </subcellularLocation>
</comment>
<evidence type="ECO:0000256" key="8">
    <source>
        <dbReference type="ARBA" id="ARBA00023014"/>
    </source>
</evidence>
<dbReference type="SUPFAM" id="SSF102114">
    <property type="entry name" value="Radical SAM enzymes"/>
    <property type="match status" value="1"/>
</dbReference>
<dbReference type="GO" id="GO:0006779">
    <property type="term" value="P:porphyrin-containing compound biosynthetic process"/>
    <property type="evidence" value="ECO:0007669"/>
    <property type="project" value="InterPro"/>
</dbReference>
<feature type="domain" description="Radical SAM core" evidence="11">
    <location>
        <begin position="4"/>
        <end position="240"/>
    </location>
</feature>
<comment type="cofactor">
    <cofactor evidence="1">
        <name>[4Fe-4S] cluster</name>
        <dbReference type="ChEBI" id="CHEBI:49883"/>
    </cofactor>
</comment>
<evidence type="ECO:0000259" key="11">
    <source>
        <dbReference type="PROSITE" id="PS51918"/>
    </source>
</evidence>
<evidence type="ECO:0000256" key="1">
    <source>
        <dbReference type="ARBA" id="ARBA00001966"/>
    </source>
</evidence>
<dbReference type="AlphaFoldDB" id="A0A225NN30"/>
<evidence type="ECO:0000256" key="3">
    <source>
        <dbReference type="ARBA" id="ARBA00017228"/>
    </source>
</evidence>
<evidence type="ECO:0000256" key="6">
    <source>
        <dbReference type="ARBA" id="ARBA00022723"/>
    </source>
</evidence>
<keyword evidence="7 10" id="KW-0408">Iron</keyword>
<dbReference type="SFLD" id="SFLDF00288">
    <property type="entry name" value="HemN-like__clustered_with_nucl"/>
    <property type="match status" value="1"/>
</dbReference>
<evidence type="ECO:0000256" key="4">
    <source>
        <dbReference type="ARBA" id="ARBA00022617"/>
    </source>
</evidence>
<comment type="caution">
    <text evidence="12">The sequence shown here is derived from an EMBL/GenBank/DDBJ whole genome shotgun (WGS) entry which is preliminary data.</text>
</comment>
<dbReference type="Pfam" id="PF06969">
    <property type="entry name" value="HemN_C"/>
    <property type="match status" value="1"/>
</dbReference>
<dbReference type="Pfam" id="PF04055">
    <property type="entry name" value="Radical_SAM"/>
    <property type="match status" value="1"/>
</dbReference>
<dbReference type="SFLD" id="SFLDG01065">
    <property type="entry name" value="anaerobic_coproporphyrinogen-I"/>
    <property type="match status" value="1"/>
</dbReference>
<reference evidence="12 13" key="1">
    <citation type="submission" date="2013-04" db="EMBL/GenBank/DDBJ databases">
        <title>Oceanicola sp. 22II1-22F33 Genome Sequencing.</title>
        <authorList>
            <person name="Lai Q."/>
            <person name="Li G."/>
            <person name="Shao Z."/>
        </authorList>
    </citation>
    <scope>NUCLEOTIDE SEQUENCE [LARGE SCALE GENOMIC DNA]</scope>
    <source>
        <strain evidence="12 13">22II1-22F33</strain>
    </source>
</reference>
<dbReference type="InterPro" id="IPR006638">
    <property type="entry name" value="Elp3/MiaA/NifB-like_rSAM"/>
</dbReference>
<dbReference type="GO" id="GO:0004109">
    <property type="term" value="F:coproporphyrinogen oxidase activity"/>
    <property type="evidence" value="ECO:0007669"/>
    <property type="project" value="InterPro"/>
</dbReference>
<evidence type="ECO:0000256" key="10">
    <source>
        <dbReference type="RuleBase" id="RU364116"/>
    </source>
</evidence>
<dbReference type="Gene3D" id="3.20.20.70">
    <property type="entry name" value="Aldolase class I"/>
    <property type="match status" value="1"/>
</dbReference>
<evidence type="ECO:0000313" key="12">
    <source>
        <dbReference type="EMBL" id="OWU75782.1"/>
    </source>
</evidence>
<dbReference type="GO" id="GO:0005737">
    <property type="term" value="C:cytoplasm"/>
    <property type="evidence" value="ECO:0007669"/>
    <property type="project" value="UniProtKB-SubCell"/>
</dbReference>
<sequence length="387" mass="42788">MAEDWQSGGFGLYVHWPFCAAKCPYCDFNSHVSRQIDETVWRDAYVKEIERVAAETSDKVLNTIFFGGGTPSLMSPELVSEVIEAARRGWRWSNDVEITLEANPGSVEAGRFAGYRMAGVNRVSLGVQALNDADLRRLGRIHTVAEARGAFDIARAEFDRVSFDLIYARQDQSMADWRAELSEALEMAVDHLSLYQLTVEDGTAFADRFRAGGLRGLPEDDLAADLYAVTQEVCATHGLPAYEVSNHARPGSESRHNLVYWRYGDYAGIGPGAHGRLTLNGQKFATEAPRAPGLWLDAVKAGRGELAREPLSPQDQGAEYLMMCLRLSEGLDMARFSRLFGADLPEEKLVSLENLGFLRRDRGILQATAEGRILLNSVLAELLPDQA</sequence>
<organism evidence="12 13">
    <name type="scientific">Marinibacterium profundimaris</name>
    <dbReference type="NCBI Taxonomy" id="1679460"/>
    <lineage>
        <taxon>Bacteria</taxon>
        <taxon>Pseudomonadati</taxon>
        <taxon>Pseudomonadota</taxon>
        <taxon>Alphaproteobacteria</taxon>
        <taxon>Rhodobacterales</taxon>
        <taxon>Paracoccaceae</taxon>
        <taxon>Marinibacterium</taxon>
    </lineage>
</organism>
<dbReference type="InterPro" id="IPR010723">
    <property type="entry name" value="HemN_C"/>
</dbReference>
<dbReference type="NCBIfam" id="TIGR00539">
    <property type="entry name" value="hemN_rel"/>
    <property type="match status" value="1"/>
</dbReference>
<evidence type="ECO:0000256" key="9">
    <source>
        <dbReference type="ARBA" id="ARBA00023186"/>
    </source>
</evidence>
<keyword evidence="10" id="KW-0004">4Fe-4S</keyword>
<gene>
    <name evidence="12" type="ORF">ATO3_06205</name>
</gene>
<keyword evidence="9 10" id="KW-0143">Chaperone</keyword>
<dbReference type="GO" id="GO:0051539">
    <property type="term" value="F:4 iron, 4 sulfur cluster binding"/>
    <property type="evidence" value="ECO:0007669"/>
    <property type="project" value="UniProtKB-UniRule"/>
</dbReference>
<dbReference type="InterPro" id="IPR034505">
    <property type="entry name" value="Coproporphyrinogen-III_oxidase"/>
</dbReference>
<dbReference type="SFLD" id="SFLDS00029">
    <property type="entry name" value="Radical_SAM"/>
    <property type="match status" value="1"/>
</dbReference>
<keyword evidence="5 10" id="KW-0949">S-adenosyl-L-methionine</keyword>
<keyword evidence="10" id="KW-0963">Cytoplasm</keyword>
<dbReference type="OrthoDB" id="9808022at2"/>
<dbReference type="InterPro" id="IPR007197">
    <property type="entry name" value="rSAM"/>
</dbReference>
<proteinExistence type="inferred from homology"/>
<keyword evidence="4 10" id="KW-0349">Heme</keyword>
<dbReference type="GO" id="GO:0046872">
    <property type="term" value="F:metal ion binding"/>
    <property type="evidence" value="ECO:0007669"/>
    <property type="project" value="UniProtKB-UniRule"/>
</dbReference>
<dbReference type="PROSITE" id="PS51918">
    <property type="entry name" value="RADICAL_SAM"/>
    <property type="match status" value="1"/>
</dbReference>
<dbReference type="CDD" id="cd01335">
    <property type="entry name" value="Radical_SAM"/>
    <property type="match status" value="1"/>
</dbReference>
<name>A0A225NN30_9RHOB</name>
<dbReference type="SFLD" id="SFLDF00562">
    <property type="entry name" value="HemN-like__clustered_with_heat"/>
    <property type="match status" value="1"/>
</dbReference>
<evidence type="ECO:0000256" key="5">
    <source>
        <dbReference type="ARBA" id="ARBA00022691"/>
    </source>
</evidence>
<evidence type="ECO:0000256" key="7">
    <source>
        <dbReference type="ARBA" id="ARBA00023004"/>
    </source>
</evidence>
<accession>A0A225NN30</accession>
<dbReference type="InterPro" id="IPR013785">
    <property type="entry name" value="Aldolase_TIM"/>
</dbReference>
<evidence type="ECO:0000313" key="13">
    <source>
        <dbReference type="Proteomes" id="UP000215377"/>
    </source>
</evidence>
<dbReference type="InterPro" id="IPR004559">
    <property type="entry name" value="HemW-like"/>
</dbReference>
<dbReference type="PANTHER" id="PTHR13932:SF5">
    <property type="entry name" value="RADICAL S-ADENOSYL METHIONINE DOMAIN-CONTAINING PROTEIN 1, MITOCHONDRIAL"/>
    <property type="match status" value="1"/>
</dbReference>